<gene>
    <name evidence="1" type="ORF">J2I48_08555</name>
</gene>
<dbReference type="AlphaFoldDB" id="A0A939G4Q8"/>
<dbReference type="EMBL" id="JAFMYU010000005">
    <property type="protein sequence ID" value="MBO0931040.1"/>
    <property type="molecule type" value="Genomic_DNA"/>
</dbReference>
<proteinExistence type="predicted"/>
<dbReference type="InterPro" id="IPR019853">
    <property type="entry name" value="GldB-like"/>
</dbReference>
<dbReference type="PROSITE" id="PS51257">
    <property type="entry name" value="PROKAR_LIPOPROTEIN"/>
    <property type="match status" value="1"/>
</dbReference>
<evidence type="ECO:0000313" key="2">
    <source>
        <dbReference type="Proteomes" id="UP000664795"/>
    </source>
</evidence>
<organism evidence="1 2">
    <name type="scientific">Fibrella aquatilis</name>
    <dbReference type="NCBI Taxonomy" id="2817059"/>
    <lineage>
        <taxon>Bacteria</taxon>
        <taxon>Pseudomonadati</taxon>
        <taxon>Bacteroidota</taxon>
        <taxon>Cytophagia</taxon>
        <taxon>Cytophagales</taxon>
        <taxon>Spirosomataceae</taxon>
        <taxon>Fibrella</taxon>
    </lineage>
</organism>
<dbReference type="SUPFAM" id="SSF55486">
    <property type="entry name" value="Metalloproteases ('zincins'), catalytic domain"/>
    <property type="match status" value="1"/>
</dbReference>
<evidence type="ECO:0000313" key="1">
    <source>
        <dbReference type="EMBL" id="MBO0931040.1"/>
    </source>
</evidence>
<reference evidence="1 2" key="1">
    <citation type="submission" date="2021-03" db="EMBL/GenBank/DDBJ databases">
        <title>Fibrella sp. HMF5036 genome sequencing and assembly.</title>
        <authorList>
            <person name="Kang H."/>
            <person name="Kim H."/>
            <person name="Bae S."/>
            <person name="Joh K."/>
        </authorList>
    </citation>
    <scope>NUCLEOTIDE SEQUENCE [LARGE SCALE GENOMIC DNA]</scope>
    <source>
        <strain evidence="1 2">HMF5036</strain>
    </source>
</reference>
<comment type="caution">
    <text evidence="1">The sequence shown here is derived from an EMBL/GenBank/DDBJ whole genome shotgun (WGS) entry which is preliminary data.</text>
</comment>
<accession>A0A939G4Q8</accession>
<name>A0A939G4Q8_9BACT</name>
<dbReference type="RefSeq" id="WP_207335001.1">
    <property type="nucleotide sequence ID" value="NZ_JAFMYU010000005.1"/>
</dbReference>
<sequence length="333" mass="36823">MKARQLANTVLSVSLLFSCERLLIPAGEVTVFEGRVADPDQLLISTRDVDLFWEAYDMAPQATDQTAHWQRNYIDKASPTVQSTLSSGKITAAIMAKATISTYRQFFPSVRTLTTGMVRQQEGAIRQGLRTLKQLYPDATFPAIYFGMGLFNNGGKSLPSGIYIGTEYYTAAPTTITTELTAYSRGILFNSSQLPAIVAHEMVHQQQRYGIAGGNTLLAAAIAEGSADFLAKLATGAIATGTATYTFGEANERAVWQAFSQEMDGTNWRNWLYNGNAGNTYNYPADMGYFVGYRICEAYYNRATNKTQALRDMLQTTDYKAFLTKSGYPELWK</sequence>
<evidence type="ECO:0008006" key="3">
    <source>
        <dbReference type="Google" id="ProtNLM"/>
    </source>
</evidence>
<dbReference type="Pfam" id="PF25594">
    <property type="entry name" value="GldB_lipo"/>
    <property type="match status" value="1"/>
</dbReference>
<dbReference type="Proteomes" id="UP000664795">
    <property type="component" value="Unassembled WGS sequence"/>
</dbReference>
<protein>
    <recommendedName>
        <fullName evidence="3">DUF2268 domain-containing protein</fullName>
    </recommendedName>
</protein>
<keyword evidence="2" id="KW-1185">Reference proteome</keyword>